<evidence type="ECO:0008006" key="2">
    <source>
        <dbReference type="Google" id="ProtNLM"/>
    </source>
</evidence>
<dbReference type="EMBL" id="LAZR01017995">
    <property type="protein sequence ID" value="KKL98123.1"/>
    <property type="molecule type" value="Genomic_DNA"/>
</dbReference>
<reference evidence="1" key="1">
    <citation type="journal article" date="2015" name="Nature">
        <title>Complex archaea that bridge the gap between prokaryotes and eukaryotes.</title>
        <authorList>
            <person name="Spang A."/>
            <person name="Saw J.H."/>
            <person name="Jorgensen S.L."/>
            <person name="Zaremba-Niedzwiedzka K."/>
            <person name="Martijn J."/>
            <person name="Lind A.E."/>
            <person name="van Eijk R."/>
            <person name="Schleper C."/>
            <person name="Guy L."/>
            <person name="Ettema T.J."/>
        </authorList>
    </citation>
    <scope>NUCLEOTIDE SEQUENCE</scope>
</reference>
<sequence>MKRLSFLTLLILLGVSLLWAAQLWFADFEEGDLTDFSHADLADQGSNTASTAQAAEGTWSYLSDCTGCTGGNDAAYQMHFADSDDLHTTDTTFYSGFCIYPTSTATGIKFAGFGKWDATSPSYVSLRWVGTRAIVVRNEISAADVGTSTATVPLNTWTSIELAYKPNDTTGTIQLWIAGGSEVSVTSQDTKDGANVDARFGVGTSWSGGDQKIYFDAIELDNAAQVSPSCGAAPARRLMVIQ</sequence>
<protein>
    <recommendedName>
        <fullName evidence="2">3-keto-disaccharide hydrolase domain-containing protein</fullName>
    </recommendedName>
</protein>
<name>A0A0F9GHB9_9ZZZZ</name>
<comment type="caution">
    <text evidence="1">The sequence shown here is derived from an EMBL/GenBank/DDBJ whole genome shotgun (WGS) entry which is preliminary data.</text>
</comment>
<proteinExistence type="predicted"/>
<dbReference type="Gene3D" id="2.60.120.200">
    <property type="match status" value="1"/>
</dbReference>
<evidence type="ECO:0000313" key="1">
    <source>
        <dbReference type="EMBL" id="KKL98123.1"/>
    </source>
</evidence>
<gene>
    <name evidence="1" type="ORF">LCGC14_1827560</name>
</gene>
<organism evidence="1">
    <name type="scientific">marine sediment metagenome</name>
    <dbReference type="NCBI Taxonomy" id="412755"/>
    <lineage>
        <taxon>unclassified sequences</taxon>
        <taxon>metagenomes</taxon>
        <taxon>ecological metagenomes</taxon>
    </lineage>
</organism>
<accession>A0A0F9GHB9</accession>
<dbReference type="AlphaFoldDB" id="A0A0F9GHB9"/>